<accession>A0A495IAH9</accession>
<dbReference type="OrthoDB" id="3298527at2"/>
<comment type="caution">
    <text evidence="2">The sequence shown here is derived from an EMBL/GenBank/DDBJ whole genome shotgun (WGS) entry which is preliminary data.</text>
</comment>
<evidence type="ECO:0000313" key="2">
    <source>
        <dbReference type="EMBL" id="RKR73023.1"/>
    </source>
</evidence>
<dbReference type="EMBL" id="RBKS01000001">
    <property type="protein sequence ID" value="RKR73023.1"/>
    <property type="molecule type" value="Genomic_DNA"/>
</dbReference>
<reference evidence="2 3" key="1">
    <citation type="submission" date="2018-10" db="EMBL/GenBank/DDBJ databases">
        <title>Sequencing the genomes of 1000 actinobacteria strains.</title>
        <authorList>
            <person name="Klenk H.-P."/>
        </authorList>
    </citation>
    <scope>NUCLEOTIDE SEQUENCE [LARGE SCALE GENOMIC DNA]</scope>
    <source>
        <strain evidence="2 3">DSM 17894</strain>
    </source>
</reference>
<protein>
    <recommendedName>
        <fullName evidence="4">Phospholipase D-like protein</fullName>
    </recommendedName>
</protein>
<sequence length="77" mass="8502">MFESAYGSERIVTAVVIAVLELTALIVVWAGRERPTLIKVIWSAIVLLLPLVGAVGFFINQALGRISRHLRRRSDAT</sequence>
<dbReference type="Proteomes" id="UP000280008">
    <property type="component" value="Unassembled WGS sequence"/>
</dbReference>
<feature type="transmembrane region" description="Helical" evidence="1">
    <location>
        <begin position="12"/>
        <end position="31"/>
    </location>
</feature>
<keyword evidence="1" id="KW-1133">Transmembrane helix</keyword>
<evidence type="ECO:0000256" key="1">
    <source>
        <dbReference type="SAM" id="Phobius"/>
    </source>
</evidence>
<gene>
    <name evidence="2" type="ORF">C8E83_0105</name>
</gene>
<dbReference type="RefSeq" id="WP_121367941.1">
    <property type="nucleotide sequence ID" value="NZ_RBKS01000001.1"/>
</dbReference>
<feature type="transmembrane region" description="Helical" evidence="1">
    <location>
        <begin position="37"/>
        <end position="63"/>
    </location>
</feature>
<keyword evidence="3" id="KW-1185">Reference proteome</keyword>
<organism evidence="2 3">
    <name type="scientific">Frondihabitans australicus</name>
    <dbReference type="NCBI Taxonomy" id="386892"/>
    <lineage>
        <taxon>Bacteria</taxon>
        <taxon>Bacillati</taxon>
        <taxon>Actinomycetota</taxon>
        <taxon>Actinomycetes</taxon>
        <taxon>Micrococcales</taxon>
        <taxon>Microbacteriaceae</taxon>
        <taxon>Frondihabitans</taxon>
    </lineage>
</organism>
<dbReference type="AlphaFoldDB" id="A0A495IAH9"/>
<keyword evidence="1" id="KW-0812">Transmembrane</keyword>
<evidence type="ECO:0008006" key="4">
    <source>
        <dbReference type="Google" id="ProtNLM"/>
    </source>
</evidence>
<keyword evidence="1" id="KW-0472">Membrane</keyword>
<proteinExistence type="predicted"/>
<evidence type="ECO:0000313" key="3">
    <source>
        <dbReference type="Proteomes" id="UP000280008"/>
    </source>
</evidence>
<name>A0A495IAH9_9MICO</name>